<evidence type="ECO:0000256" key="1">
    <source>
        <dbReference type="SAM" id="Phobius"/>
    </source>
</evidence>
<evidence type="ECO:0000313" key="3">
    <source>
        <dbReference type="Proteomes" id="UP001516588"/>
    </source>
</evidence>
<dbReference type="Proteomes" id="UP001516588">
    <property type="component" value="Unassembled WGS sequence"/>
</dbReference>
<name>A0ABR9QW55_9FIRM</name>
<organism evidence="2 3">
    <name type="scientific">Gallibacter intestinalis</name>
    <dbReference type="NCBI Taxonomy" id="2779356"/>
    <lineage>
        <taxon>Bacteria</taxon>
        <taxon>Bacillati</taxon>
        <taxon>Bacillota</taxon>
        <taxon>Clostridia</taxon>
        <taxon>Eubacteriales</taxon>
        <taxon>Eubacteriaceae</taxon>
        <taxon>Gallibacter</taxon>
    </lineage>
</organism>
<feature type="transmembrane region" description="Helical" evidence="1">
    <location>
        <begin position="55"/>
        <end position="71"/>
    </location>
</feature>
<feature type="transmembrane region" description="Helical" evidence="1">
    <location>
        <begin position="344"/>
        <end position="365"/>
    </location>
</feature>
<feature type="transmembrane region" description="Helical" evidence="1">
    <location>
        <begin position="186"/>
        <end position="202"/>
    </location>
</feature>
<sequence>MRTNMKKWELKRKVKRTGDRYLGDKGYLSEKFKNIYGGGDYSEEIEKIRNSNRNRYILCTVVILMVFALFIKDNIMAGADIKADENGFVKEISRDDKNKDVFVSMEVYGQRDGEVFKKSVDINAGLQDKAENTSEANYEEDDEAMLGYRIDEAARIAASEGSDSIILPDRLSDGTRIFWKQQEQSSWIFLILIVPVLFYAVYRSRFNYVNRKEEQSRESVMKELPEFLGRLTLLLGAGMVLTSAFERIIDDRRSTQMDNDTYFYNQMKRIAEDFKRTNRPIHKGIEDFAKRSRIKEFIRVSGIISDNVDKGTELIQKLDAESGAMWFARKQNMEEKGRMAESKLIAPLMLMLVILVVITVAPALMEM</sequence>
<keyword evidence="3" id="KW-1185">Reference proteome</keyword>
<evidence type="ECO:0000313" key="2">
    <source>
        <dbReference type="EMBL" id="MBE5035107.1"/>
    </source>
</evidence>
<dbReference type="RefSeq" id="WP_226384773.1">
    <property type="nucleotide sequence ID" value="NZ_JADCKA010000002.1"/>
</dbReference>
<gene>
    <name evidence="2" type="ORF">INF20_02290</name>
</gene>
<reference evidence="2 3" key="1">
    <citation type="submission" date="2020-10" db="EMBL/GenBank/DDBJ databases">
        <title>ChiBAC.</title>
        <authorList>
            <person name="Zenner C."/>
            <person name="Hitch T.C.A."/>
            <person name="Clavel T."/>
        </authorList>
    </citation>
    <scope>NUCLEOTIDE SEQUENCE [LARGE SCALE GENOMIC DNA]</scope>
    <source>
        <strain evidence="2 3">DSM 108706</strain>
    </source>
</reference>
<keyword evidence="1" id="KW-0812">Transmembrane</keyword>
<dbReference type="PANTHER" id="PTHR35007:SF4">
    <property type="entry name" value="CONSERVED TRANSMEMBRANE PROTEIN-RELATED"/>
    <property type="match status" value="1"/>
</dbReference>
<comment type="caution">
    <text evidence="2">The sequence shown here is derived from an EMBL/GenBank/DDBJ whole genome shotgun (WGS) entry which is preliminary data.</text>
</comment>
<protein>
    <submittedName>
        <fullName evidence="2">Type II secretion system F family protein</fullName>
    </submittedName>
</protein>
<keyword evidence="1" id="KW-1133">Transmembrane helix</keyword>
<accession>A0ABR9QW55</accession>
<dbReference type="PANTHER" id="PTHR35007">
    <property type="entry name" value="INTEGRAL MEMBRANE PROTEIN-RELATED"/>
    <property type="match status" value="1"/>
</dbReference>
<proteinExistence type="predicted"/>
<keyword evidence="1" id="KW-0472">Membrane</keyword>
<dbReference type="EMBL" id="JADCKA010000002">
    <property type="protein sequence ID" value="MBE5035107.1"/>
    <property type="molecule type" value="Genomic_DNA"/>
</dbReference>